<dbReference type="InterPro" id="IPR044837">
    <property type="entry name" value="REM16-like"/>
</dbReference>
<feature type="coiled-coil region" evidence="6">
    <location>
        <begin position="6"/>
        <end position="33"/>
    </location>
</feature>
<dbReference type="PROSITE" id="PS50863">
    <property type="entry name" value="B3"/>
    <property type="match status" value="1"/>
</dbReference>
<evidence type="ECO:0000256" key="6">
    <source>
        <dbReference type="SAM" id="Coils"/>
    </source>
</evidence>
<accession>A0A4S4EE29</accession>
<feature type="compositionally biased region" description="Polar residues" evidence="7">
    <location>
        <begin position="229"/>
        <end position="245"/>
    </location>
</feature>
<dbReference type="GO" id="GO:0003677">
    <property type="term" value="F:DNA binding"/>
    <property type="evidence" value="ECO:0007669"/>
    <property type="project" value="UniProtKB-KW"/>
</dbReference>
<dbReference type="Proteomes" id="UP000306102">
    <property type="component" value="Unassembled WGS sequence"/>
</dbReference>
<keyword evidence="3" id="KW-0238">DNA-binding</keyword>
<feature type="domain" description="TF-B3" evidence="8">
    <location>
        <begin position="130"/>
        <end position="221"/>
    </location>
</feature>
<evidence type="ECO:0000256" key="2">
    <source>
        <dbReference type="ARBA" id="ARBA00023015"/>
    </source>
</evidence>
<evidence type="ECO:0000256" key="3">
    <source>
        <dbReference type="ARBA" id="ARBA00023125"/>
    </source>
</evidence>
<dbReference type="AlphaFoldDB" id="A0A4S4EE29"/>
<dbReference type="EMBL" id="SDRB02005531">
    <property type="protein sequence ID" value="THG14152.1"/>
    <property type="molecule type" value="Genomic_DNA"/>
</dbReference>
<gene>
    <name evidence="9" type="ORF">TEA_020572</name>
</gene>
<dbReference type="CDD" id="cd10017">
    <property type="entry name" value="B3_DNA"/>
    <property type="match status" value="1"/>
</dbReference>
<comment type="subcellular location">
    <subcellularLocation>
        <location evidence="1">Nucleus</location>
    </subcellularLocation>
</comment>
<feature type="region of interest" description="Disordered" evidence="7">
    <location>
        <begin position="33"/>
        <end position="86"/>
    </location>
</feature>
<feature type="region of interest" description="Disordered" evidence="7">
    <location>
        <begin position="279"/>
        <end position="342"/>
    </location>
</feature>
<dbReference type="InterPro" id="IPR003340">
    <property type="entry name" value="B3_DNA-bd"/>
</dbReference>
<reference evidence="9 10" key="1">
    <citation type="journal article" date="2018" name="Proc. Natl. Acad. Sci. U.S.A.">
        <title>Draft genome sequence of Camellia sinensis var. sinensis provides insights into the evolution of the tea genome and tea quality.</title>
        <authorList>
            <person name="Wei C."/>
            <person name="Yang H."/>
            <person name="Wang S."/>
            <person name="Zhao J."/>
            <person name="Liu C."/>
            <person name="Gao L."/>
            <person name="Xia E."/>
            <person name="Lu Y."/>
            <person name="Tai Y."/>
            <person name="She G."/>
            <person name="Sun J."/>
            <person name="Cao H."/>
            <person name="Tong W."/>
            <person name="Gao Q."/>
            <person name="Li Y."/>
            <person name="Deng W."/>
            <person name="Jiang X."/>
            <person name="Wang W."/>
            <person name="Chen Q."/>
            <person name="Zhang S."/>
            <person name="Li H."/>
            <person name="Wu J."/>
            <person name="Wang P."/>
            <person name="Li P."/>
            <person name="Shi C."/>
            <person name="Zheng F."/>
            <person name="Jian J."/>
            <person name="Huang B."/>
            <person name="Shan D."/>
            <person name="Shi M."/>
            <person name="Fang C."/>
            <person name="Yue Y."/>
            <person name="Li F."/>
            <person name="Li D."/>
            <person name="Wei S."/>
            <person name="Han B."/>
            <person name="Jiang C."/>
            <person name="Yin Y."/>
            <person name="Xia T."/>
            <person name="Zhang Z."/>
            <person name="Bennetzen J.L."/>
            <person name="Zhao S."/>
            <person name="Wan X."/>
        </authorList>
    </citation>
    <scope>NUCLEOTIDE SEQUENCE [LARGE SCALE GENOMIC DNA]</scope>
    <source>
        <strain evidence="10">cv. Shuchazao</strain>
        <tissue evidence="9">Leaf</tissue>
    </source>
</reference>
<dbReference type="PANTHER" id="PTHR31391:SF99">
    <property type="entry name" value="B3 DOMAIN-CONTAINING PROTEIN OS06G0194400"/>
    <property type="match status" value="1"/>
</dbReference>
<evidence type="ECO:0000256" key="4">
    <source>
        <dbReference type="ARBA" id="ARBA00023163"/>
    </source>
</evidence>
<evidence type="ECO:0000256" key="7">
    <source>
        <dbReference type="SAM" id="MobiDB-lite"/>
    </source>
</evidence>
<evidence type="ECO:0000256" key="1">
    <source>
        <dbReference type="ARBA" id="ARBA00004123"/>
    </source>
</evidence>
<sequence length="366" mass="42163">MVVSKVAYEESRRKRLEENKKRMEELNLNKLAQSLKTSATPKPSPMKRVKPQMPRQPVDLSAVRRSRRVADKPPPSYREEPIEPLGRRRTYNYKPRDLSNRVYASHEDRVYAIERAEKLQSGLDPDIPSFVKPMLQSHVTGGFWLGLPVYFCNSHLPTHDEFITLLDEDDNESSTKYLAEKTGLSAGWRGFAIDHELVDGDALVFQLIQPTKFKVYIIRVNQVEDSDETPNQVEDSGDIQNVTNVDIGTRRTRASILHTSSSSEAPNVTDIGIELNGSYKKKKKKKGGERESEIRRRPEEVEAKKKKKNEVQSRRPEEEEKKKMARRSIPMRSRIEVHSRSRCEVEVELRSIVEVQGEAERKNDID</sequence>
<keyword evidence="5" id="KW-0539">Nucleus</keyword>
<dbReference type="InterPro" id="IPR015300">
    <property type="entry name" value="DNA-bd_pseudobarrel_sf"/>
</dbReference>
<keyword evidence="6" id="KW-0175">Coiled coil</keyword>
<dbReference type="PANTHER" id="PTHR31391">
    <property type="entry name" value="B3 DOMAIN-CONTAINING PROTEIN OS11G0197600-RELATED"/>
    <property type="match status" value="1"/>
</dbReference>
<evidence type="ECO:0000259" key="8">
    <source>
        <dbReference type="PROSITE" id="PS50863"/>
    </source>
</evidence>
<feature type="compositionally biased region" description="Basic and acidic residues" evidence="7">
    <location>
        <begin position="333"/>
        <end position="342"/>
    </location>
</feature>
<keyword evidence="10" id="KW-1185">Reference proteome</keyword>
<dbReference type="Pfam" id="PF02362">
    <property type="entry name" value="B3"/>
    <property type="match status" value="1"/>
</dbReference>
<keyword evidence="2" id="KW-0805">Transcription regulation</keyword>
<proteinExistence type="predicted"/>
<name>A0A4S4EE29_CAMSN</name>
<dbReference type="Gene3D" id="2.40.330.10">
    <property type="entry name" value="DNA-binding pseudobarrel domain"/>
    <property type="match status" value="1"/>
</dbReference>
<keyword evidence="4" id="KW-0804">Transcription</keyword>
<protein>
    <recommendedName>
        <fullName evidence="8">TF-B3 domain-containing protein</fullName>
    </recommendedName>
</protein>
<feature type="compositionally biased region" description="Basic and acidic residues" evidence="7">
    <location>
        <begin position="288"/>
        <end position="322"/>
    </location>
</feature>
<comment type="caution">
    <text evidence="9">The sequence shown here is derived from an EMBL/GenBank/DDBJ whole genome shotgun (WGS) entry which is preliminary data.</text>
</comment>
<dbReference type="SMART" id="SM01019">
    <property type="entry name" value="B3"/>
    <property type="match status" value="1"/>
</dbReference>
<dbReference type="SUPFAM" id="SSF101936">
    <property type="entry name" value="DNA-binding pseudobarrel domain"/>
    <property type="match status" value="1"/>
</dbReference>
<feature type="region of interest" description="Disordered" evidence="7">
    <location>
        <begin position="225"/>
        <end position="245"/>
    </location>
</feature>
<organism evidence="9 10">
    <name type="scientific">Camellia sinensis var. sinensis</name>
    <name type="common">China tea</name>
    <dbReference type="NCBI Taxonomy" id="542762"/>
    <lineage>
        <taxon>Eukaryota</taxon>
        <taxon>Viridiplantae</taxon>
        <taxon>Streptophyta</taxon>
        <taxon>Embryophyta</taxon>
        <taxon>Tracheophyta</taxon>
        <taxon>Spermatophyta</taxon>
        <taxon>Magnoliopsida</taxon>
        <taxon>eudicotyledons</taxon>
        <taxon>Gunneridae</taxon>
        <taxon>Pentapetalae</taxon>
        <taxon>asterids</taxon>
        <taxon>Ericales</taxon>
        <taxon>Theaceae</taxon>
        <taxon>Camellia</taxon>
    </lineage>
</organism>
<dbReference type="GO" id="GO:0005634">
    <property type="term" value="C:nucleus"/>
    <property type="evidence" value="ECO:0007669"/>
    <property type="project" value="UniProtKB-SubCell"/>
</dbReference>
<evidence type="ECO:0000256" key="5">
    <source>
        <dbReference type="ARBA" id="ARBA00023242"/>
    </source>
</evidence>
<evidence type="ECO:0000313" key="9">
    <source>
        <dbReference type="EMBL" id="THG14152.1"/>
    </source>
</evidence>
<evidence type="ECO:0000313" key="10">
    <source>
        <dbReference type="Proteomes" id="UP000306102"/>
    </source>
</evidence>